<dbReference type="RefSeq" id="WP_143983722.1">
    <property type="nucleotide sequence ID" value="NZ_CP041695.1"/>
</dbReference>
<evidence type="ECO:0000259" key="1">
    <source>
        <dbReference type="PROSITE" id="PS50943"/>
    </source>
</evidence>
<dbReference type="Gene3D" id="1.10.260.40">
    <property type="entry name" value="lambda repressor-like DNA-binding domains"/>
    <property type="match status" value="1"/>
</dbReference>
<dbReference type="InterPro" id="IPR043917">
    <property type="entry name" value="DUF5753"/>
</dbReference>
<proteinExistence type="predicted"/>
<dbReference type="EMBL" id="CP041695">
    <property type="protein sequence ID" value="QDP83033.1"/>
    <property type="molecule type" value="Genomic_DNA"/>
</dbReference>
<sequence>MRRHMLIDARKATGRTQEEVAGLVGVDRTTLGKWERDESTPHPTQRVRYAEALGVSMSELDAMLSSLPLRVNEMPAWLDTYLAMEQSATVLRAHEPRAVYGLFQTAAYVREIVRHAFFTAPSATFLEDTVAQRAYRQRRIRSGDLKVDVIQPEAALRLRVGGRAVMAEQLATMAELASLPNVTIRVTTYDAGQYAARRLDDFVIMDHQWGKPRVHLEGYGGGYFISEPDEVAYFVASFDHACRIALAPRESAAFISRLADAWSTNGRPRMA</sequence>
<dbReference type="CDD" id="cd00093">
    <property type="entry name" value="HTH_XRE"/>
    <property type="match status" value="1"/>
</dbReference>
<dbReference type="Proteomes" id="UP000317039">
    <property type="component" value="Chromosome"/>
</dbReference>
<name>A0A516NVV7_9NOCA</name>
<dbReference type="Pfam" id="PF19054">
    <property type="entry name" value="DUF5753"/>
    <property type="match status" value="1"/>
</dbReference>
<reference evidence="2 3" key="1">
    <citation type="submission" date="2019-07" db="EMBL/GenBank/DDBJ databases">
        <title>Complete Genome Sequence and Methylome Analysis of Nocardia otitidis-caviarum NEB252.</title>
        <authorList>
            <person name="Fomenkov A."/>
            <person name="Anton B.P."/>
            <person name="Vincze T."/>
            <person name="Roberts R.J."/>
        </authorList>
    </citation>
    <scope>NUCLEOTIDE SEQUENCE [LARGE SCALE GENOMIC DNA]</scope>
    <source>
        <strain evidence="2 3">NEB252</strain>
    </source>
</reference>
<organism evidence="2 3">
    <name type="scientific">Nocardia otitidiscaviarum</name>
    <dbReference type="NCBI Taxonomy" id="1823"/>
    <lineage>
        <taxon>Bacteria</taxon>
        <taxon>Bacillati</taxon>
        <taxon>Actinomycetota</taxon>
        <taxon>Actinomycetes</taxon>
        <taxon>Mycobacteriales</taxon>
        <taxon>Nocardiaceae</taxon>
        <taxon>Nocardia</taxon>
    </lineage>
</organism>
<accession>A0A516NVV7</accession>
<protein>
    <submittedName>
        <fullName evidence="2">Helix-turn-helix domain-containing protein</fullName>
    </submittedName>
</protein>
<dbReference type="InterPro" id="IPR010982">
    <property type="entry name" value="Lambda_DNA-bd_dom_sf"/>
</dbReference>
<dbReference type="InterPro" id="IPR001387">
    <property type="entry name" value="Cro/C1-type_HTH"/>
</dbReference>
<dbReference type="GeneID" id="80337419"/>
<evidence type="ECO:0000313" key="2">
    <source>
        <dbReference type="EMBL" id="QDP83033.1"/>
    </source>
</evidence>
<dbReference type="GO" id="GO:0003677">
    <property type="term" value="F:DNA binding"/>
    <property type="evidence" value="ECO:0007669"/>
    <property type="project" value="InterPro"/>
</dbReference>
<dbReference type="AlphaFoldDB" id="A0A516NVV7"/>
<dbReference type="SUPFAM" id="SSF47413">
    <property type="entry name" value="lambda repressor-like DNA-binding domains"/>
    <property type="match status" value="1"/>
</dbReference>
<dbReference type="KEGG" id="nod:FOH10_34265"/>
<dbReference type="SMART" id="SM00530">
    <property type="entry name" value="HTH_XRE"/>
    <property type="match status" value="1"/>
</dbReference>
<dbReference type="Pfam" id="PF01381">
    <property type="entry name" value="HTH_3"/>
    <property type="match status" value="1"/>
</dbReference>
<feature type="domain" description="HTH cro/C1-type" evidence="1">
    <location>
        <begin position="6"/>
        <end position="60"/>
    </location>
</feature>
<dbReference type="PROSITE" id="PS50943">
    <property type="entry name" value="HTH_CROC1"/>
    <property type="match status" value="1"/>
</dbReference>
<evidence type="ECO:0000313" key="3">
    <source>
        <dbReference type="Proteomes" id="UP000317039"/>
    </source>
</evidence>
<gene>
    <name evidence="2" type="ORF">FOH10_34265</name>
</gene>